<evidence type="ECO:0000256" key="1">
    <source>
        <dbReference type="SAM" id="MobiDB-lite"/>
    </source>
</evidence>
<evidence type="ECO:0008006" key="4">
    <source>
        <dbReference type="Google" id="ProtNLM"/>
    </source>
</evidence>
<comment type="caution">
    <text evidence="2">The sequence shown here is derived from an EMBL/GenBank/DDBJ whole genome shotgun (WGS) entry which is preliminary data.</text>
</comment>
<evidence type="ECO:0000313" key="2">
    <source>
        <dbReference type="EMBL" id="GAT16293.1"/>
    </source>
</evidence>
<evidence type="ECO:0000313" key="3">
    <source>
        <dbReference type="Proteomes" id="UP000069654"/>
    </source>
</evidence>
<organism evidence="2 3">
    <name type="scientific">Mycolicibacterium thermoresistibile</name>
    <name type="common">Mycobacterium thermoresistibile</name>
    <dbReference type="NCBI Taxonomy" id="1797"/>
    <lineage>
        <taxon>Bacteria</taxon>
        <taxon>Bacillati</taxon>
        <taxon>Actinomycetota</taxon>
        <taxon>Actinomycetes</taxon>
        <taxon>Mycobacteriales</taxon>
        <taxon>Mycobacteriaceae</taxon>
        <taxon>Mycolicibacterium</taxon>
    </lineage>
</organism>
<protein>
    <recommendedName>
        <fullName evidence="4">Major tail protein</fullName>
    </recommendedName>
</protein>
<reference evidence="3" key="2">
    <citation type="submission" date="2016-02" db="EMBL/GenBank/DDBJ databases">
        <title>Draft genome sequence of five rapidly growing Mycobacterium species.</title>
        <authorList>
            <person name="Katahira K."/>
            <person name="Gotou Y."/>
            <person name="Iida K."/>
            <person name="Ogura Y."/>
            <person name="Hayashi T."/>
        </authorList>
    </citation>
    <scope>NUCLEOTIDE SEQUENCE [LARGE SCALE GENOMIC DNA]</scope>
    <source>
        <strain evidence="3">JCM6362</strain>
    </source>
</reference>
<feature type="region of interest" description="Disordered" evidence="1">
    <location>
        <begin position="245"/>
        <end position="276"/>
    </location>
</feature>
<dbReference type="RefSeq" id="WP_003925135.1">
    <property type="nucleotide sequence ID" value="NZ_BCTB01000042.1"/>
</dbReference>
<dbReference type="EMBL" id="BCTB01000042">
    <property type="protein sequence ID" value="GAT16293.1"/>
    <property type="molecule type" value="Genomic_DNA"/>
</dbReference>
<dbReference type="OrthoDB" id="4578848at2"/>
<gene>
    <name evidence="2" type="ORF">RMCT_3262</name>
</gene>
<sequence length="276" mass="29421">MAHAVVKGYKLRATKVDSCGLPIEGPANRLVTDGFIRVNLDPNMRDAEEIEQANAAGEICVADRTPPERKWWNTEIQLCRVDPDLYALVASWARVLDYDGKPIGFRDRAKVDTDTGVMFELWTGGDGDDDCPPPEDDSIFSAAASGRQYGYVAFAGTEFVSGPLTVEAAASTFTLTGRTIAPKNWGRGPYNVAAIDSSGTAGRLLVPAYDPDDDNHIVHFRTPVAPPEVTDGAVPLDITSTFTPPNYYFGGPGGEPAADVAPDQPDNGSGEGEGEG</sequence>
<accession>A0A100XGY6</accession>
<dbReference type="OMA" id="CHASLQM"/>
<proteinExistence type="predicted"/>
<dbReference type="Proteomes" id="UP000069654">
    <property type="component" value="Unassembled WGS sequence"/>
</dbReference>
<dbReference type="STRING" id="1797.RMCT_3262"/>
<reference evidence="2 3" key="1">
    <citation type="journal article" date="2016" name="Genome Announc.">
        <title>Draft Genome Sequences of Five Rapidly Growing Mycobacterium Species, M. thermoresistibile, M. fortuitum subsp. acetamidolyticum, M. canariasense, M. brisbanense, and M. novocastrense.</title>
        <authorList>
            <person name="Katahira K."/>
            <person name="Ogura Y."/>
            <person name="Gotoh Y."/>
            <person name="Hayashi T."/>
        </authorList>
    </citation>
    <scope>NUCLEOTIDE SEQUENCE [LARGE SCALE GENOMIC DNA]</scope>
    <source>
        <strain evidence="2 3">JCM6362</strain>
    </source>
</reference>
<name>A0A100XGY6_MYCTH</name>
<dbReference type="AlphaFoldDB" id="A0A100XGY6"/>